<keyword evidence="2" id="KW-1185">Reference proteome</keyword>
<proteinExistence type="predicted"/>
<comment type="caution">
    <text evidence="1">The sequence shown here is derived from an EMBL/GenBank/DDBJ whole genome shotgun (WGS) entry which is preliminary data.</text>
</comment>
<evidence type="ECO:0000313" key="2">
    <source>
        <dbReference type="Proteomes" id="UP001501447"/>
    </source>
</evidence>
<dbReference type="InterPro" id="IPR036086">
    <property type="entry name" value="ParB/Sulfiredoxin_sf"/>
</dbReference>
<protein>
    <recommendedName>
        <fullName evidence="3">ParB/Sulfiredoxin domain-containing protein</fullName>
    </recommendedName>
</protein>
<evidence type="ECO:0000313" key="1">
    <source>
        <dbReference type="EMBL" id="GAA2629713.1"/>
    </source>
</evidence>
<dbReference type="RefSeq" id="WP_344568894.1">
    <property type="nucleotide sequence ID" value="NZ_BAAARJ010000018.1"/>
</dbReference>
<sequence>MSPWTGQMETRLLTQGRVVPIEHRDWADAKRYFARKPIHQAGVEEWMEKIRAGRLEPIQIGVSDRYPQDWYVGDGHHRAVALMELGVGRFPFHWYWIKSLGRPAMERGPIDWGLLDKK</sequence>
<organism evidence="1 2">
    <name type="scientific">Streptomyces axinellae</name>
    <dbReference type="NCBI Taxonomy" id="552788"/>
    <lineage>
        <taxon>Bacteria</taxon>
        <taxon>Bacillati</taxon>
        <taxon>Actinomycetota</taxon>
        <taxon>Actinomycetes</taxon>
        <taxon>Kitasatosporales</taxon>
        <taxon>Streptomycetaceae</taxon>
        <taxon>Streptomyces</taxon>
    </lineage>
</organism>
<dbReference type="Proteomes" id="UP001501447">
    <property type="component" value="Unassembled WGS sequence"/>
</dbReference>
<accession>A0ABN3QLW3</accession>
<name>A0ABN3QLW3_9ACTN</name>
<evidence type="ECO:0008006" key="3">
    <source>
        <dbReference type="Google" id="ProtNLM"/>
    </source>
</evidence>
<gene>
    <name evidence="1" type="ORF">GCM10009863_51380</name>
</gene>
<dbReference type="EMBL" id="BAAARJ010000018">
    <property type="protein sequence ID" value="GAA2629713.1"/>
    <property type="molecule type" value="Genomic_DNA"/>
</dbReference>
<reference evidence="1 2" key="1">
    <citation type="journal article" date="2019" name="Int. J. Syst. Evol. Microbiol.">
        <title>The Global Catalogue of Microorganisms (GCM) 10K type strain sequencing project: providing services to taxonomists for standard genome sequencing and annotation.</title>
        <authorList>
            <consortium name="The Broad Institute Genomics Platform"/>
            <consortium name="The Broad Institute Genome Sequencing Center for Infectious Disease"/>
            <person name="Wu L."/>
            <person name="Ma J."/>
        </authorList>
    </citation>
    <scope>NUCLEOTIDE SEQUENCE [LARGE SCALE GENOMIC DNA]</scope>
    <source>
        <strain evidence="1 2">JCM 16373</strain>
    </source>
</reference>
<dbReference type="SUPFAM" id="SSF110849">
    <property type="entry name" value="ParB/Sulfiredoxin"/>
    <property type="match status" value="1"/>
</dbReference>